<dbReference type="AlphaFoldDB" id="A0A4S3IZN0"/>
<dbReference type="Proteomes" id="UP000308092">
    <property type="component" value="Unassembled WGS sequence"/>
</dbReference>
<protein>
    <submittedName>
        <fullName evidence="1">Uncharacterized protein</fullName>
    </submittedName>
</protein>
<accession>A0A4S3IZN0</accession>
<sequence length="30" mass="3229">MALHSILEVAQASRDSLAVRMMFVITAVAP</sequence>
<dbReference type="EMBL" id="SOSA01001562">
    <property type="protein sequence ID" value="THC87047.1"/>
    <property type="molecule type" value="Genomic_DNA"/>
</dbReference>
<gene>
    <name evidence="1" type="ORF">EYZ11_013506</name>
</gene>
<proteinExistence type="predicted"/>
<organism evidence="1 2">
    <name type="scientific">Aspergillus tanneri</name>
    <dbReference type="NCBI Taxonomy" id="1220188"/>
    <lineage>
        <taxon>Eukaryota</taxon>
        <taxon>Fungi</taxon>
        <taxon>Dikarya</taxon>
        <taxon>Ascomycota</taxon>
        <taxon>Pezizomycotina</taxon>
        <taxon>Eurotiomycetes</taxon>
        <taxon>Eurotiomycetidae</taxon>
        <taxon>Eurotiales</taxon>
        <taxon>Aspergillaceae</taxon>
        <taxon>Aspergillus</taxon>
        <taxon>Aspergillus subgen. Circumdati</taxon>
    </lineage>
</organism>
<dbReference type="VEuPathDB" id="FungiDB:EYZ11_013506"/>
<evidence type="ECO:0000313" key="1">
    <source>
        <dbReference type="EMBL" id="THC87047.1"/>
    </source>
</evidence>
<name>A0A4S3IZN0_9EURO</name>
<keyword evidence="2" id="KW-1185">Reference proteome</keyword>
<evidence type="ECO:0000313" key="2">
    <source>
        <dbReference type="Proteomes" id="UP000308092"/>
    </source>
</evidence>
<comment type="caution">
    <text evidence="1">The sequence shown here is derived from an EMBL/GenBank/DDBJ whole genome shotgun (WGS) entry which is preliminary data.</text>
</comment>
<reference evidence="1 2" key="1">
    <citation type="submission" date="2019-03" db="EMBL/GenBank/DDBJ databases">
        <title>The genome sequence of a newly discovered highly antifungal drug resistant Aspergillus species, Aspergillus tanneri NIH 1004.</title>
        <authorList>
            <person name="Mounaud S."/>
            <person name="Singh I."/>
            <person name="Joardar V."/>
            <person name="Pakala S."/>
            <person name="Pakala S."/>
            <person name="Venepally P."/>
            <person name="Hoover J."/>
            <person name="Nierman W."/>
            <person name="Chung J."/>
            <person name="Losada L."/>
        </authorList>
    </citation>
    <scope>NUCLEOTIDE SEQUENCE [LARGE SCALE GENOMIC DNA]</scope>
    <source>
        <strain evidence="1 2">NIH1004</strain>
    </source>
</reference>